<dbReference type="InterPro" id="IPR002052">
    <property type="entry name" value="DNA_methylase_N6_adenine_CS"/>
</dbReference>
<evidence type="ECO:0000256" key="1">
    <source>
        <dbReference type="ARBA" id="ARBA00011900"/>
    </source>
</evidence>
<evidence type="ECO:0000256" key="3">
    <source>
        <dbReference type="ARBA" id="ARBA00022679"/>
    </source>
</evidence>
<name>A0A1T4Q7Q1_9BACT</name>
<dbReference type="GO" id="GO:0009307">
    <property type="term" value="P:DNA restriction-modification system"/>
    <property type="evidence" value="ECO:0007669"/>
    <property type="project" value="UniProtKB-KW"/>
</dbReference>
<protein>
    <recommendedName>
        <fullName evidence="1">site-specific DNA-methyltransferase (adenine-specific)</fullName>
        <ecNumber evidence="1">2.1.1.72</ecNumber>
    </recommendedName>
</protein>
<dbReference type="PANTHER" id="PTHR33841:SF6">
    <property type="entry name" value="TYPE II METHYLTRANSFERASE M.HINDII"/>
    <property type="match status" value="1"/>
</dbReference>
<keyword evidence="3" id="KW-0808">Transferase</keyword>
<evidence type="ECO:0000256" key="2">
    <source>
        <dbReference type="ARBA" id="ARBA00022603"/>
    </source>
</evidence>
<dbReference type="STRING" id="28122.SAMN02745108_02195"/>
<dbReference type="GO" id="GO:0032259">
    <property type="term" value="P:methylation"/>
    <property type="evidence" value="ECO:0007669"/>
    <property type="project" value="UniProtKB-KW"/>
</dbReference>
<dbReference type="Gene3D" id="3.40.50.150">
    <property type="entry name" value="Vaccinia Virus protein VP39"/>
    <property type="match status" value="1"/>
</dbReference>
<dbReference type="GO" id="GO:0009007">
    <property type="term" value="F:site-specific DNA-methyltransferase (adenine-specific) activity"/>
    <property type="evidence" value="ECO:0007669"/>
    <property type="project" value="UniProtKB-EC"/>
</dbReference>
<dbReference type="InterPro" id="IPR029063">
    <property type="entry name" value="SAM-dependent_MTases_sf"/>
</dbReference>
<sequence>MNENKNRLNAKNFPVDILALLDGLRPGEENTNVFTPQKVVNEMLDMLPKEIWKSSTVKFLDPVCKSGIFLREIAKRLVDAQAIDANGNKLKGRERLPVIRHILQNQIYGIATTEEAAIISRRTVYGSQRADSRYSLSEFKDSAEGNIRYRECSSRNEKRKEAYPFLDLNIYEIFGENMNFDVIIGNPPYQENVGIQAKAFGVNIFNLFVDQARNLQPNYLTMIIPSKWFSGGRGLDAFRNSMLNDTRIQIIHDFFDASECFPPSVEIKGGVCYFLWNKEYHGDCVIYSHENGHINKMKRPLLENGGDVFIRYNKAISILHKVEKSKETNFSSLVSVQTPFGLVSSFSRFHQNNTGNEIKVYAKNKQQGFLDSAIDISKNQNCIDKWKVYVPKAVGSGKMKDDWLNPIIGEPHSVCTQTYLMFGPFEDKRICENVISYTQTKFFHFLWGLKKVTQDGMRDTYSFIPLQDFSKPWTDAELYAKYTLTEEEIAFIESMVKPLE</sequence>
<evidence type="ECO:0000259" key="8">
    <source>
        <dbReference type="Pfam" id="PF07669"/>
    </source>
</evidence>
<dbReference type="PROSITE" id="PS00092">
    <property type="entry name" value="N6_MTASE"/>
    <property type="match status" value="1"/>
</dbReference>
<evidence type="ECO:0000256" key="6">
    <source>
        <dbReference type="ARBA" id="ARBA00023125"/>
    </source>
</evidence>
<feature type="domain" description="Type II methyltransferase M.TaqI-like" evidence="8">
    <location>
        <begin position="105"/>
        <end position="261"/>
    </location>
</feature>
<dbReference type="PRINTS" id="PR00507">
    <property type="entry name" value="N12N6MTFRASE"/>
</dbReference>
<keyword evidence="5" id="KW-0680">Restriction system</keyword>
<keyword evidence="6" id="KW-0238">DNA-binding</keyword>
<dbReference type="EC" id="2.1.1.72" evidence="1"/>
<comment type="catalytic activity">
    <reaction evidence="7">
        <text>a 2'-deoxyadenosine in DNA + S-adenosyl-L-methionine = an N(6)-methyl-2'-deoxyadenosine in DNA + S-adenosyl-L-homocysteine + H(+)</text>
        <dbReference type="Rhea" id="RHEA:15197"/>
        <dbReference type="Rhea" id="RHEA-COMP:12418"/>
        <dbReference type="Rhea" id="RHEA-COMP:12419"/>
        <dbReference type="ChEBI" id="CHEBI:15378"/>
        <dbReference type="ChEBI" id="CHEBI:57856"/>
        <dbReference type="ChEBI" id="CHEBI:59789"/>
        <dbReference type="ChEBI" id="CHEBI:90615"/>
        <dbReference type="ChEBI" id="CHEBI:90616"/>
        <dbReference type="EC" id="2.1.1.72"/>
    </reaction>
</comment>
<evidence type="ECO:0000256" key="4">
    <source>
        <dbReference type="ARBA" id="ARBA00022691"/>
    </source>
</evidence>
<evidence type="ECO:0000313" key="9">
    <source>
        <dbReference type="EMBL" id="SJZ99676.1"/>
    </source>
</evidence>
<dbReference type="PANTHER" id="PTHR33841">
    <property type="entry name" value="DNA METHYLTRANSFERASE YEEA-RELATED"/>
    <property type="match status" value="1"/>
</dbReference>
<keyword evidence="2 9" id="KW-0489">Methyltransferase</keyword>
<dbReference type="RefSeq" id="WP_078776956.1">
    <property type="nucleotide sequence ID" value="NZ_FUWU01000043.1"/>
</dbReference>
<dbReference type="SUPFAM" id="SSF53335">
    <property type="entry name" value="S-adenosyl-L-methionine-dependent methyltransferases"/>
    <property type="match status" value="1"/>
</dbReference>
<dbReference type="InterPro" id="IPR011639">
    <property type="entry name" value="MethylTrfase_TaqI-like_dom"/>
</dbReference>
<dbReference type="Proteomes" id="UP000190449">
    <property type="component" value="Unassembled WGS sequence"/>
</dbReference>
<dbReference type="AlphaFoldDB" id="A0A1T4Q7Q1"/>
<dbReference type="GO" id="GO:0003677">
    <property type="term" value="F:DNA binding"/>
    <property type="evidence" value="ECO:0007669"/>
    <property type="project" value="UniProtKB-KW"/>
</dbReference>
<dbReference type="EMBL" id="FUWU01000043">
    <property type="protein sequence ID" value="SJZ99676.1"/>
    <property type="molecule type" value="Genomic_DNA"/>
</dbReference>
<reference evidence="9 10" key="1">
    <citation type="submission" date="2017-02" db="EMBL/GenBank/DDBJ databases">
        <authorList>
            <person name="Peterson S.W."/>
        </authorList>
    </citation>
    <scope>NUCLEOTIDE SEQUENCE [LARGE SCALE GENOMIC DNA]</scope>
    <source>
        <strain evidence="9 10">ATCC 43854</strain>
    </source>
</reference>
<gene>
    <name evidence="9" type="ORF">SAMN02745108_02195</name>
</gene>
<proteinExistence type="predicted"/>
<accession>A0A1T4Q7Q1</accession>
<evidence type="ECO:0000313" key="10">
    <source>
        <dbReference type="Proteomes" id="UP000190449"/>
    </source>
</evidence>
<organism evidence="9 10">
    <name type="scientific">Fibrobacter intestinalis</name>
    <dbReference type="NCBI Taxonomy" id="28122"/>
    <lineage>
        <taxon>Bacteria</taxon>
        <taxon>Pseudomonadati</taxon>
        <taxon>Fibrobacterota</taxon>
        <taxon>Fibrobacteria</taxon>
        <taxon>Fibrobacterales</taxon>
        <taxon>Fibrobacteraceae</taxon>
        <taxon>Fibrobacter</taxon>
    </lineage>
</organism>
<dbReference type="InterPro" id="IPR050953">
    <property type="entry name" value="N4_N6_ade-DNA_methylase"/>
</dbReference>
<keyword evidence="4" id="KW-0949">S-adenosyl-L-methionine</keyword>
<dbReference type="Pfam" id="PF07669">
    <property type="entry name" value="Eco57I"/>
    <property type="match status" value="1"/>
</dbReference>
<evidence type="ECO:0000256" key="5">
    <source>
        <dbReference type="ARBA" id="ARBA00022747"/>
    </source>
</evidence>
<evidence type="ECO:0000256" key="7">
    <source>
        <dbReference type="ARBA" id="ARBA00047942"/>
    </source>
</evidence>